<evidence type="ECO:0000256" key="5">
    <source>
        <dbReference type="ARBA" id="ARBA00022839"/>
    </source>
</evidence>
<dbReference type="EMBL" id="FWZX01000023">
    <property type="protein sequence ID" value="SMF60716.1"/>
    <property type="molecule type" value="Genomic_DNA"/>
</dbReference>
<dbReference type="EC" id="3.1.11.6" evidence="6"/>
<keyword evidence="8" id="KW-1185">Reference proteome</keyword>
<evidence type="ECO:0000313" key="8">
    <source>
        <dbReference type="Proteomes" id="UP000192917"/>
    </source>
</evidence>
<dbReference type="SUPFAM" id="SSF116842">
    <property type="entry name" value="XseB-like"/>
    <property type="match status" value="1"/>
</dbReference>
<dbReference type="GO" id="GO:0009318">
    <property type="term" value="C:exodeoxyribonuclease VII complex"/>
    <property type="evidence" value="ECO:0007669"/>
    <property type="project" value="UniProtKB-UniRule"/>
</dbReference>
<dbReference type="HAMAP" id="MF_00337">
    <property type="entry name" value="Exonuc_7_S"/>
    <property type="match status" value="1"/>
</dbReference>
<dbReference type="Gene3D" id="1.10.287.1040">
    <property type="entry name" value="Exonuclease VII, small subunit"/>
    <property type="match status" value="1"/>
</dbReference>
<dbReference type="GO" id="GO:0006308">
    <property type="term" value="P:DNA catabolic process"/>
    <property type="evidence" value="ECO:0007669"/>
    <property type="project" value="UniProtKB-UniRule"/>
</dbReference>
<keyword evidence="5 6" id="KW-0269">Exonuclease</keyword>
<proteinExistence type="inferred from homology"/>
<dbReference type="InterPro" id="IPR037004">
    <property type="entry name" value="Exonuc_VII_ssu_sf"/>
</dbReference>
<evidence type="ECO:0000256" key="6">
    <source>
        <dbReference type="HAMAP-Rule" id="MF_00337"/>
    </source>
</evidence>
<dbReference type="NCBIfam" id="TIGR01280">
    <property type="entry name" value="xseB"/>
    <property type="match status" value="1"/>
</dbReference>
<sequence length="84" mass="9350">MADANQAPREVAELSFEEALEELKQIVGRLERGEGRLDDAIEAYERGARLKAHCEAKLKEAQAKIERIGLAPDGTARTEPFDKE</sequence>
<name>A0A1Y6CGS4_9PROT</name>
<protein>
    <recommendedName>
        <fullName evidence="6">Exodeoxyribonuclease 7 small subunit</fullName>
        <ecNumber evidence="6">3.1.11.6</ecNumber>
    </recommendedName>
    <alternativeName>
        <fullName evidence="6">Exodeoxyribonuclease VII small subunit</fullName>
        <shortName evidence="6">Exonuclease VII small subunit</shortName>
    </alternativeName>
</protein>
<keyword evidence="4 6" id="KW-0378">Hydrolase</keyword>
<comment type="function">
    <text evidence="6">Bidirectionally degrades single-stranded DNA into large acid-insoluble oligonucleotides, which are then degraded further into small acid-soluble oligonucleotides.</text>
</comment>
<dbReference type="AlphaFoldDB" id="A0A1Y6CGS4"/>
<dbReference type="InterPro" id="IPR003761">
    <property type="entry name" value="Exonuc_VII_S"/>
</dbReference>
<dbReference type="NCBIfam" id="NF002139">
    <property type="entry name" value="PRK00977.1-3"/>
    <property type="match status" value="1"/>
</dbReference>
<dbReference type="PANTHER" id="PTHR34137:SF1">
    <property type="entry name" value="EXODEOXYRIBONUCLEASE 7 SMALL SUBUNIT"/>
    <property type="match status" value="1"/>
</dbReference>
<reference evidence="7 8" key="1">
    <citation type="submission" date="2017-04" db="EMBL/GenBank/DDBJ databases">
        <authorList>
            <person name="Afonso C.L."/>
            <person name="Miller P.J."/>
            <person name="Scott M.A."/>
            <person name="Spackman E."/>
            <person name="Goraichik I."/>
            <person name="Dimitrov K.M."/>
            <person name="Suarez D.L."/>
            <person name="Swayne D.E."/>
        </authorList>
    </citation>
    <scope>NUCLEOTIDE SEQUENCE [LARGE SCALE GENOMIC DNA]</scope>
    <source>
        <strain evidence="7 8">USBA 355</strain>
    </source>
</reference>
<evidence type="ECO:0000256" key="4">
    <source>
        <dbReference type="ARBA" id="ARBA00022801"/>
    </source>
</evidence>
<dbReference type="Proteomes" id="UP000192917">
    <property type="component" value="Unassembled WGS sequence"/>
</dbReference>
<dbReference type="PANTHER" id="PTHR34137">
    <property type="entry name" value="EXODEOXYRIBONUCLEASE 7 SMALL SUBUNIT"/>
    <property type="match status" value="1"/>
</dbReference>
<dbReference type="GO" id="GO:0008855">
    <property type="term" value="F:exodeoxyribonuclease VII activity"/>
    <property type="evidence" value="ECO:0007669"/>
    <property type="project" value="UniProtKB-UniRule"/>
</dbReference>
<comment type="similarity">
    <text evidence="1 6">Belongs to the XseB family.</text>
</comment>
<comment type="subcellular location">
    <subcellularLocation>
        <location evidence="6">Cytoplasm</location>
    </subcellularLocation>
</comment>
<comment type="subunit">
    <text evidence="6">Heterooligomer composed of large and small subunits.</text>
</comment>
<gene>
    <name evidence="6" type="primary">xseB</name>
    <name evidence="7" type="ORF">SAMN05428998_12381</name>
</gene>
<organism evidence="7 8">
    <name type="scientific">Tistlia consotensis USBA 355</name>
    <dbReference type="NCBI Taxonomy" id="560819"/>
    <lineage>
        <taxon>Bacteria</taxon>
        <taxon>Pseudomonadati</taxon>
        <taxon>Pseudomonadota</taxon>
        <taxon>Alphaproteobacteria</taxon>
        <taxon>Rhodospirillales</taxon>
        <taxon>Rhodovibrionaceae</taxon>
        <taxon>Tistlia</taxon>
    </lineage>
</organism>
<evidence type="ECO:0000256" key="3">
    <source>
        <dbReference type="ARBA" id="ARBA00022722"/>
    </source>
</evidence>
<accession>A0A1Y6CGS4</accession>
<evidence type="ECO:0000313" key="7">
    <source>
        <dbReference type="EMBL" id="SMF60716.1"/>
    </source>
</evidence>
<dbReference type="GO" id="GO:0005829">
    <property type="term" value="C:cytosol"/>
    <property type="evidence" value="ECO:0007669"/>
    <property type="project" value="TreeGrafter"/>
</dbReference>
<keyword evidence="3 6" id="KW-0540">Nuclease</keyword>
<dbReference type="STRING" id="560819.SAMN05428998_12381"/>
<comment type="catalytic activity">
    <reaction evidence="6">
        <text>Exonucleolytic cleavage in either 5'- to 3'- or 3'- to 5'-direction to yield nucleoside 5'-phosphates.</text>
        <dbReference type="EC" id="3.1.11.6"/>
    </reaction>
</comment>
<dbReference type="Pfam" id="PF02609">
    <property type="entry name" value="Exonuc_VII_S"/>
    <property type="match status" value="1"/>
</dbReference>
<evidence type="ECO:0000256" key="2">
    <source>
        <dbReference type="ARBA" id="ARBA00022490"/>
    </source>
</evidence>
<dbReference type="RefSeq" id="WP_085125055.1">
    <property type="nucleotide sequence ID" value="NZ_FWZX01000023.1"/>
</dbReference>
<evidence type="ECO:0000256" key="1">
    <source>
        <dbReference type="ARBA" id="ARBA00009998"/>
    </source>
</evidence>
<keyword evidence="2 6" id="KW-0963">Cytoplasm</keyword>